<accession>A0A011MYB7</accession>
<dbReference type="STRING" id="1454001.AW08_01817"/>
<sequence length="63" mass="7184">MAGGQLNDRGWALTIHGVILQGDEHEKHDHRARTIEQGAVLLHKDPEFKVVPVRQELLPLREQ</sequence>
<name>A0A011MYB7_9PROT</name>
<dbReference type="AlphaFoldDB" id="A0A011MYB7"/>
<gene>
    <name evidence="1" type="ORF">AW08_01817</name>
</gene>
<keyword evidence="2" id="KW-1185">Reference proteome</keyword>
<protein>
    <submittedName>
        <fullName evidence="1">Uncharacterized protein</fullName>
    </submittedName>
</protein>
<proteinExistence type="predicted"/>
<evidence type="ECO:0000313" key="2">
    <source>
        <dbReference type="Proteomes" id="UP000020218"/>
    </source>
</evidence>
<comment type="caution">
    <text evidence="1">The sequence shown here is derived from an EMBL/GenBank/DDBJ whole genome shotgun (WGS) entry which is preliminary data.</text>
</comment>
<dbReference type="EMBL" id="JFAX01000009">
    <property type="protein sequence ID" value="EXI67556.1"/>
    <property type="molecule type" value="Genomic_DNA"/>
</dbReference>
<dbReference type="Proteomes" id="UP000020218">
    <property type="component" value="Unassembled WGS sequence"/>
</dbReference>
<dbReference type="PATRIC" id="fig|1454001.3.peg.1966"/>
<reference evidence="1" key="1">
    <citation type="submission" date="2014-02" db="EMBL/GenBank/DDBJ databases">
        <title>Expanding our view of genomic diversity in Candidatus Accumulibacter clades.</title>
        <authorList>
            <person name="Skennerton C.T."/>
            <person name="Barr J.J."/>
            <person name="Slater F.R."/>
            <person name="Bond P.L."/>
            <person name="Tyson G.W."/>
        </authorList>
    </citation>
    <scope>NUCLEOTIDE SEQUENCE [LARGE SCALE GENOMIC DNA]</scope>
</reference>
<evidence type="ECO:0000313" key="1">
    <source>
        <dbReference type="EMBL" id="EXI67556.1"/>
    </source>
</evidence>
<organism evidence="1 2">
    <name type="scientific">Candidatus Accumulibacter adjunctus</name>
    <dbReference type="NCBI Taxonomy" id="1454001"/>
    <lineage>
        <taxon>Bacteria</taxon>
        <taxon>Pseudomonadati</taxon>
        <taxon>Pseudomonadota</taxon>
        <taxon>Betaproteobacteria</taxon>
        <taxon>Candidatus Accumulibacter</taxon>
    </lineage>
</organism>